<name>A0A5J4VUX0_9EUKA</name>
<keyword evidence="1" id="KW-0472">Membrane</keyword>
<comment type="caution">
    <text evidence="2">The sequence shown here is derived from an EMBL/GenBank/DDBJ whole genome shotgun (WGS) entry which is preliminary data.</text>
</comment>
<organism evidence="2 3">
    <name type="scientific">Streblomastix strix</name>
    <dbReference type="NCBI Taxonomy" id="222440"/>
    <lineage>
        <taxon>Eukaryota</taxon>
        <taxon>Metamonada</taxon>
        <taxon>Preaxostyla</taxon>
        <taxon>Oxymonadida</taxon>
        <taxon>Streblomastigidae</taxon>
        <taxon>Streblomastix</taxon>
    </lineage>
</organism>
<sequence length="112" mass="13162">MQLKQQEEKKNKVMEDQKMKFDIQARQLEYYICYCVIGAEILVLNDCYELQEDESDGYEIVSLEILLFYLGETFFGFLFLYVCAVAFGLMASFMSLEKGEVLNRGYESERNI</sequence>
<evidence type="ECO:0000256" key="1">
    <source>
        <dbReference type="SAM" id="Phobius"/>
    </source>
</evidence>
<accession>A0A5J4VUX0</accession>
<proteinExistence type="predicted"/>
<protein>
    <submittedName>
        <fullName evidence="2">Uncharacterized protein</fullName>
    </submittedName>
</protein>
<dbReference type="AlphaFoldDB" id="A0A5J4VUX0"/>
<reference evidence="2 3" key="1">
    <citation type="submission" date="2019-03" db="EMBL/GenBank/DDBJ databases">
        <title>Single cell metagenomics reveals metabolic interactions within the superorganism composed of flagellate Streblomastix strix and complex community of Bacteroidetes bacteria on its surface.</title>
        <authorList>
            <person name="Treitli S.C."/>
            <person name="Kolisko M."/>
            <person name="Husnik F."/>
            <person name="Keeling P."/>
            <person name="Hampl V."/>
        </authorList>
    </citation>
    <scope>NUCLEOTIDE SEQUENCE [LARGE SCALE GENOMIC DNA]</scope>
    <source>
        <strain evidence="2">ST1C</strain>
    </source>
</reference>
<evidence type="ECO:0000313" key="2">
    <source>
        <dbReference type="EMBL" id="KAA6386447.1"/>
    </source>
</evidence>
<feature type="transmembrane region" description="Helical" evidence="1">
    <location>
        <begin position="65"/>
        <end position="89"/>
    </location>
</feature>
<keyword evidence="1" id="KW-1133">Transmembrane helix</keyword>
<dbReference type="Proteomes" id="UP000324800">
    <property type="component" value="Unassembled WGS sequence"/>
</dbReference>
<keyword evidence="1" id="KW-0812">Transmembrane</keyword>
<dbReference type="EMBL" id="SNRW01004800">
    <property type="protein sequence ID" value="KAA6386447.1"/>
    <property type="molecule type" value="Genomic_DNA"/>
</dbReference>
<gene>
    <name evidence="2" type="ORF">EZS28_018026</name>
</gene>
<evidence type="ECO:0000313" key="3">
    <source>
        <dbReference type="Proteomes" id="UP000324800"/>
    </source>
</evidence>